<organism evidence="1 2">
    <name type="scientific">Vespula maculifrons</name>
    <name type="common">Eastern yellow jacket</name>
    <name type="synonym">Wasp</name>
    <dbReference type="NCBI Taxonomy" id="7453"/>
    <lineage>
        <taxon>Eukaryota</taxon>
        <taxon>Metazoa</taxon>
        <taxon>Ecdysozoa</taxon>
        <taxon>Arthropoda</taxon>
        <taxon>Hexapoda</taxon>
        <taxon>Insecta</taxon>
        <taxon>Pterygota</taxon>
        <taxon>Neoptera</taxon>
        <taxon>Endopterygota</taxon>
        <taxon>Hymenoptera</taxon>
        <taxon>Apocrita</taxon>
        <taxon>Aculeata</taxon>
        <taxon>Vespoidea</taxon>
        <taxon>Vespidae</taxon>
        <taxon>Vespinae</taxon>
        <taxon>Vespula</taxon>
    </lineage>
</organism>
<dbReference type="Proteomes" id="UP001607303">
    <property type="component" value="Unassembled WGS sequence"/>
</dbReference>
<protein>
    <submittedName>
        <fullName evidence="1">Uncharacterized protein</fullName>
    </submittedName>
</protein>
<keyword evidence="2" id="KW-1185">Reference proteome</keyword>
<comment type="caution">
    <text evidence="1">The sequence shown here is derived from an EMBL/GenBank/DDBJ whole genome shotgun (WGS) entry which is preliminary data.</text>
</comment>
<name>A0ABD2CXB0_VESMC</name>
<proteinExistence type="predicted"/>
<accession>A0ABD2CXB0</accession>
<reference evidence="1 2" key="1">
    <citation type="journal article" date="2024" name="Ann. Entomol. Soc. Am.">
        <title>Genomic analyses of the southern and eastern yellowjacket wasps (Hymenoptera: Vespidae) reveal evolutionary signatures of social life.</title>
        <authorList>
            <person name="Catto M.A."/>
            <person name="Caine P.B."/>
            <person name="Orr S.E."/>
            <person name="Hunt B.G."/>
            <person name="Goodisman M.A.D."/>
        </authorList>
    </citation>
    <scope>NUCLEOTIDE SEQUENCE [LARGE SCALE GENOMIC DNA]</scope>
    <source>
        <strain evidence="1">232</strain>
        <tissue evidence="1">Head and thorax</tissue>
    </source>
</reference>
<dbReference type="EMBL" id="JAYRBN010000027">
    <property type="protein sequence ID" value="KAL2749275.1"/>
    <property type="molecule type" value="Genomic_DNA"/>
</dbReference>
<sequence>MKTTFLFNFIINLIISTFDTLKWYFKYLYEGTEKIYCLDEFLSGRHSMLIWEKQIKILNIEDKMQYPISKEFDNNEYPKCFLHRSKIFCTLKRVG</sequence>
<evidence type="ECO:0000313" key="1">
    <source>
        <dbReference type="EMBL" id="KAL2749275.1"/>
    </source>
</evidence>
<gene>
    <name evidence="1" type="ORF">V1477_002215</name>
</gene>
<dbReference type="AlphaFoldDB" id="A0ABD2CXB0"/>
<evidence type="ECO:0000313" key="2">
    <source>
        <dbReference type="Proteomes" id="UP001607303"/>
    </source>
</evidence>